<dbReference type="SUPFAM" id="SSF48008">
    <property type="entry name" value="GntR ligand-binding domain-like"/>
    <property type="match status" value="1"/>
</dbReference>
<dbReference type="InterPro" id="IPR036388">
    <property type="entry name" value="WH-like_DNA-bd_sf"/>
</dbReference>
<dbReference type="InterPro" id="IPR008920">
    <property type="entry name" value="TF_FadR/GntR_C"/>
</dbReference>
<evidence type="ECO:0000256" key="3">
    <source>
        <dbReference type="ARBA" id="ARBA00023163"/>
    </source>
</evidence>
<dbReference type="InterPro" id="IPR011711">
    <property type="entry name" value="GntR_C"/>
</dbReference>
<dbReference type="PANTHER" id="PTHR43537:SF5">
    <property type="entry name" value="UXU OPERON TRANSCRIPTIONAL REGULATOR"/>
    <property type="match status" value="1"/>
</dbReference>
<dbReference type="RefSeq" id="WP_059033969.1">
    <property type="nucleotide sequence ID" value="NZ_BSDN01000004.1"/>
</dbReference>
<dbReference type="GO" id="GO:0003677">
    <property type="term" value="F:DNA binding"/>
    <property type="evidence" value="ECO:0007669"/>
    <property type="project" value="UniProtKB-KW"/>
</dbReference>
<keyword evidence="3" id="KW-0804">Transcription</keyword>
<dbReference type="STRING" id="224999.GCA_001485475_02186"/>
<evidence type="ECO:0000259" key="4">
    <source>
        <dbReference type="SMART" id="SM00895"/>
    </source>
</evidence>
<dbReference type="Proteomes" id="UP000062160">
    <property type="component" value="Unassembled WGS sequence"/>
</dbReference>
<dbReference type="Gene3D" id="1.10.10.10">
    <property type="entry name" value="Winged helix-like DNA-binding domain superfamily/Winged helix DNA-binding domain"/>
    <property type="match status" value="1"/>
</dbReference>
<protein>
    <submittedName>
        <fullName evidence="5">GntR family transcriptional regulator</fullName>
    </submittedName>
</protein>
<evidence type="ECO:0000313" key="6">
    <source>
        <dbReference type="Proteomes" id="UP000062160"/>
    </source>
</evidence>
<evidence type="ECO:0000256" key="2">
    <source>
        <dbReference type="ARBA" id="ARBA00023125"/>
    </source>
</evidence>
<evidence type="ECO:0000313" key="5">
    <source>
        <dbReference type="EMBL" id="GAQ26147.1"/>
    </source>
</evidence>
<reference evidence="5" key="1">
    <citation type="journal article" date="2016" name="Genome Announc.">
        <title>Draft Genome Sequence of the Syntrophic Lactate-Degrading Bacterium Tepidanaerobacter syntrophicus JLT.</title>
        <authorList>
            <person name="Matsuura N."/>
            <person name="Ohashi A."/>
            <person name="Tourlousse D.M."/>
            <person name="Sekiguchi Y."/>
        </authorList>
    </citation>
    <scope>NUCLEOTIDE SEQUENCE [LARGE SCALE GENOMIC DNA]</scope>
    <source>
        <strain evidence="5">JL</strain>
    </source>
</reference>
<dbReference type="PANTHER" id="PTHR43537">
    <property type="entry name" value="TRANSCRIPTIONAL REGULATOR, GNTR FAMILY"/>
    <property type="match status" value="1"/>
</dbReference>
<dbReference type="InterPro" id="IPR013668">
    <property type="entry name" value="RNase_R_HTH_12"/>
</dbReference>
<name>A0A0U9HP47_9FIRM</name>
<keyword evidence="1" id="KW-0805">Transcription regulation</keyword>
<organism evidence="5">
    <name type="scientific">Tepidanaerobacter syntrophicus</name>
    <dbReference type="NCBI Taxonomy" id="224999"/>
    <lineage>
        <taxon>Bacteria</taxon>
        <taxon>Bacillati</taxon>
        <taxon>Bacillota</taxon>
        <taxon>Clostridia</taxon>
        <taxon>Thermosediminibacterales</taxon>
        <taxon>Tepidanaerobacteraceae</taxon>
        <taxon>Tepidanaerobacter</taxon>
    </lineage>
</organism>
<accession>A0A0U9HP47</accession>
<dbReference type="Pfam" id="PF08461">
    <property type="entry name" value="WHD_RNase_R"/>
    <property type="match status" value="1"/>
</dbReference>
<gene>
    <name evidence="5" type="ORF">TSYNT_9406</name>
</gene>
<dbReference type="Gene3D" id="1.20.120.530">
    <property type="entry name" value="GntR ligand-binding domain-like"/>
    <property type="match status" value="1"/>
</dbReference>
<keyword evidence="6" id="KW-1185">Reference proteome</keyword>
<proteinExistence type="predicted"/>
<evidence type="ECO:0000256" key="1">
    <source>
        <dbReference type="ARBA" id="ARBA00023015"/>
    </source>
</evidence>
<feature type="domain" description="GntR C-terminal" evidence="4">
    <location>
        <begin position="106"/>
        <end position="228"/>
    </location>
</feature>
<sequence>MLHEKQRLLFFILKIIDNSKETPVGSGYIRNMLKLQGFDVSEATIGRMLKEMDFEGYTEKIGFKGRNLTPKGKEKLEELEHENTINRYGKELMKAIKGTGKQELIDMLIARKAIESQLAKLAAMYATYDEIEKMKKVIERQRVHVEEGVSIAEDDVEFHKLIAKAARNKVLDAAMDLIRQHGQLSPMLEYIRKEVKGSVLLEHENIFKAIAARKPAQAEKAMIRHIERLENDVRKYWENFYEENSQTGNSDIV</sequence>
<dbReference type="OrthoDB" id="9799482at2"/>
<keyword evidence="2" id="KW-0238">DNA-binding</keyword>
<dbReference type="EMBL" id="DF977003">
    <property type="protein sequence ID" value="GAQ26147.1"/>
    <property type="molecule type" value="Genomic_DNA"/>
</dbReference>
<dbReference type="SMART" id="SM00895">
    <property type="entry name" value="FCD"/>
    <property type="match status" value="1"/>
</dbReference>
<dbReference type="Pfam" id="PF07729">
    <property type="entry name" value="FCD"/>
    <property type="match status" value="1"/>
</dbReference>
<dbReference type="AlphaFoldDB" id="A0A0U9HP47"/>